<dbReference type="EMBL" id="JANIBC010000007">
    <property type="protein sequence ID" value="MCQ8185650.1"/>
    <property type="molecule type" value="Genomic_DNA"/>
</dbReference>
<evidence type="ECO:0000313" key="2">
    <source>
        <dbReference type="EMBL" id="MCQ8185650.1"/>
    </source>
</evidence>
<dbReference type="PANTHER" id="PTHR35984:SF1">
    <property type="entry name" value="PERIPLASMIC SERINE PROTEASE"/>
    <property type="match status" value="1"/>
</dbReference>
<evidence type="ECO:0000313" key="3">
    <source>
        <dbReference type="Proteomes" id="UP001142610"/>
    </source>
</evidence>
<name>A0A9X2L9N7_9PROT</name>
<organism evidence="2 3">
    <name type="scientific">Parvularcula maris</name>
    <dbReference type="NCBI Taxonomy" id="2965077"/>
    <lineage>
        <taxon>Bacteria</taxon>
        <taxon>Pseudomonadati</taxon>
        <taxon>Pseudomonadota</taxon>
        <taxon>Alphaproteobacteria</taxon>
        <taxon>Parvularculales</taxon>
        <taxon>Parvularculaceae</taxon>
        <taxon>Parvularcula</taxon>
    </lineage>
</organism>
<keyword evidence="3" id="KW-1185">Reference proteome</keyword>
<accession>A0A9X2L9N7</accession>
<sequence length="360" mass="39052">MRNNIDVQIDPSTIEKVQDRFDADLILFSGSIDNTAFGKIASAVGETRMVSQRNSVVFSLTTNGGQANAAFQISRLLQETYDEVVLLIPSYCKSAGTLIALGASKLIMDSFSELGPLDVQLVKENEIAGRKSGLISKAAFESLHDATFEAFQDFMLRTTVSSYGNINFKLASEIATNLSTGVMAGIYSQINPETLGSDYRDLNVAIAYGSRLADYSQNAMPMAVHRLVHEYPSHDFIIDVREARTLFNNVADPSDELYEIYAAFAEILYNEAADPFCMSLTKSLHDAEEGGLDHDEEPDTEAKVKASGSLDDSGFPDRSGDSESSGYSNSGSNPSDGETAKTSTAHSDPATELHDKETLK</sequence>
<comment type="caution">
    <text evidence="2">The sequence shown here is derived from an EMBL/GenBank/DDBJ whole genome shotgun (WGS) entry which is preliminary data.</text>
</comment>
<protein>
    <recommendedName>
        <fullName evidence="4">SppA protein</fullName>
    </recommendedName>
</protein>
<dbReference type="PANTHER" id="PTHR35984">
    <property type="entry name" value="PERIPLASMIC SERINE PROTEASE"/>
    <property type="match status" value="1"/>
</dbReference>
<gene>
    <name evidence="2" type="ORF">NOG11_09600</name>
</gene>
<feature type="region of interest" description="Disordered" evidence="1">
    <location>
        <begin position="288"/>
        <end position="360"/>
    </location>
</feature>
<dbReference type="AlphaFoldDB" id="A0A9X2L9N7"/>
<dbReference type="Proteomes" id="UP001142610">
    <property type="component" value="Unassembled WGS sequence"/>
</dbReference>
<dbReference type="InterPro" id="IPR002825">
    <property type="entry name" value="Pept_S49_ser-pept_pro"/>
</dbReference>
<evidence type="ECO:0008006" key="4">
    <source>
        <dbReference type="Google" id="ProtNLM"/>
    </source>
</evidence>
<dbReference type="Pfam" id="PF01972">
    <property type="entry name" value="SDH_protease"/>
    <property type="match status" value="1"/>
</dbReference>
<feature type="compositionally biased region" description="Basic and acidic residues" evidence="1">
    <location>
        <begin position="349"/>
        <end position="360"/>
    </location>
</feature>
<proteinExistence type="predicted"/>
<dbReference type="SUPFAM" id="SSF52096">
    <property type="entry name" value="ClpP/crotonase"/>
    <property type="match status" value="1"/>
</dbReference>
<feature type="compositionally biased region" description="Low complexity" evidence="1">
    <location>
        <begin position="322"/>
        <end position="337"/>
    </location>
</feature>
<evidence type="ECO:0000256" key="1">
    <source>
        <dbReference type="SAM" id="MobiDB-lite"/>
    </source>
</evidence>
<reference evidence="2" key="1">
    <citation type="submission" date="2022-07" db="EMBL/GenBank/DDBJ databases">
        <title>Parvularcula maris sp. nov., an algicidal bacterium isolated from seawater.</title>
        <authorList>
            <person name="Li F."/>
        </authorList>
    </citation>
    <scope>NUCLEOTIDE SEQUENCE</scope>
    <source>
        <strain evidence="2">BGMRC 0090</strain>
    </source>
</reference>
<dbReference type="InterPro" id="IPR029045">
    <property type="entry name" value="ClpP/crotonase-like_dom_sf"/>
</dbReference>
<dbReference type="Gene3D" id="3.90.226.10">
    <property type="entry name" value="2-enoyl-CoA Hydratase, Chain A, domain 1"/>
    <property type="match status" value="1"/>
</dbReference>
<dbReference type="RefSeq" id="WP_256619540.1">
    <property type="nucleotide sequence ID" value="NZ_JANIBC010000007.1"/>
</dbReference>
<dbReference type="GO" id="GO:0016020">
    <property type="term" value="C:membrane"/>
    <property type="evidence" value="ECO:0007669"/>
    <property type="project" value="InterPro"/>
</dbReference>